<protein>
    <submittedName>
        <fullName evidence="1">Uncharacterized protein</fullName>
    </submittedName>
</protein>
<dbReference type="HOGENOM" id="CLU_1009356_0_0_1"/>
<reference evidence="1 2" key="1">
    <citation type="journal article" date="2007" name="Science">
        <title>Sea anemone genome reveals ancestral eumetazoan gene repertoire and genomic organization.</title>
        <authorList>
            <person name="Putnam N.H."/>
            <person name="Srivastava M."/>
            <person name="Hellsten U."/>
            <person name="Dirks B."/>
            <person name="Chapman J."/>
            <person name="Salamov A."/>
            <person name="Terry A."/>
            <person name="Shapiro H."/>
            <person name="Lindquist E."/>
            <person name="Kapitonov V.V."/>
            <person name="Jurka J."/>
            <person name="Genikhovich G."/>
            <person name="Grigoriev I.V."/>
            <person name="Lucas S.M."/>
            <person name="Steele R.E."/>
            <person name="Finnerty J.R."/>
            <person name="Technau U."/>
            <person name="Martindale M.Q."/>
            <person name="Rokhsar D.S."/>
        </authorList>
    </citation>
    <scope>NUCLEOTIDE SEQUENCE [LARGE SCALE GENOMIC DNA]</scope>
    <source>
        <strain evidence="2">CH2 X CH6</strain>
    </source>
</reference>
<dbReference type="SUPFAM" id="SSF54001">
    <property type="entry name" value="Cysteine proteinases"/>
    <property type="match status" value="1"/>
</dbReference>
<proteinExistence type="predicted"/>
<dbReference type="InParanoid" id="A7SG31"/>
<dbReference type="Gene3D" id="3.90.70.10">
    <property type="entry name" value="Cysteine proteinases"/>
    <property type="match status" value="1"/>
</dbReference>
<evidence type="ECO:0000313" key="1">
    <source>
        <dbReference type="EMBL" id="EDO37309.1"/>
    </source>
</evidence>
<accession>A7SG31</accession>
<sequence length="276" mass="30629">MSKCGIGERTGTGCGSITVKGKTISEFCALSECRRDVATHLEMVKLRGENVSSEKKTGTAEGRRQRLTMQNGHHSLLGNLEVTTRSSDEEKRRIHVDLGGSVLHDASLQKARFIKGNSASVDLPYTTSLETTIDYLNSIPGNPIDPTKLLDLLGFDGYTKGQQHDVHGAFTAIMVKLRDEKSYSAREFEGNITYAYKCVACNAQERLNSDIFDCITAEIAEKGEGIAIGTKDCVEEFWNEETLGTENKVICHKCNLKTTHRKSMLYLRILEIWLCA</sequence>
<dbReference type="EMBL" id="DS469649">
    <property type="protein sequence ID" value="EDO37309.1"/>
    <property type="molecule type" value="Genomic_DNA"/>
</dbReference>
<dbReference type="STRING" id="45351.A7SG31"/>
<dbReference type="PhylomeDB" id="A7SG31"/>
<name>A7SG31_NEMVE</name>
<dbReference type="Proteomes" id="UP000001593">
    <property type="component" value="Unassembled WGS sequence"/>
</dbReference>
<gene>
    <name evidence="1" type="ORF">NEMVEDRAFT_v1g211736</name>
</gene>
<keyword evidence="2" id="KW-1185">Reference proteome</keyword>
<dbReference type="AlphaFoldDB" id="A7SG31"/>
<evidence type="ECO:0000313" key="2">
    <source>
        <dbReference type="Proteomes" id="UP000001593"/>
    </source>
</evidence>
<dbReference type="InterPro" id="IPR038765">
    <property type="entry name" value="Papain-like_cys_pep_sf"/>
</dbReference>
<organism evidence="1 2">
    <name type="scientific">Nematostella vectensis</name>
    <name type="common">Starlet sea anemone</name>
    <dbReference type="NCBI Taxonomy" id="45351"/>
    <lineage>
        <taxon>Eukaryota</taxon>
        <taxon>Metazoa</taxon>
        <taxon>Cnidaria</taxon>
        <taxon>Anthozoa</taxon>
        <taxon>Hexacorallia</taxon>
        <taxon>Actiniaria</taxon>
        <taxon>Edwardsiidae</taxon>
        <taxon>Nematostella</taxon>
    </lineage>
</organism>